<gene>
    <name evidence="7" type="ORF">J3491_07445</name>
</gene>
<protein>
    <submittedName>
        <fullName evidence="7">DUF423 domain-containing protein</fullName>
    </submittedName>
</protein>
<dbReference type="Pfam" id="PF04241">
    <property type="entry name" value="DUF423"/>
    <property type="match status" value="1"/>
</dbReference>
<evidence type="ECO:0000256" key="3">
    <source>
        <dbReference type="ARBA" id="ARBA00022692"/>
    </source>
</evidence>
<keyword evidence="5 6" id="KW-0472">Membrane</keyword>
<feature type="transmembrane region" description="Helical" evidence="6">
    <location>
        <begin position="37"/>
        <end position="58"/>
    </location>
</feature>
<keyword evidence="4 6" id="KW-1133">Transmembrane helix</keyword>
<evidence type="ECO:0000313" key="7">
    <source>
        <dbReference type="EMBL" id="MBO1517168.1"/>
    </source>
</evidence>
<comment type="caution">
    <text evidence="7">The sequence shown here is derived from an EMBL/GenBank/DDBJ whole genome shotgun (WGS) entry which is preliminary data.</text>
</comment>
<feature type="transmembrane region" description="Helical" evidence="6">
    <location>
        <begin position="7"/>
        <end position="25"/>
    </location>
</feature>
<evidence type="ECO:0000256" key="2">
    <source>
        <dbReference type="ARBA" id="ARBA00009694"/>
    </source>
</evidence>
<feature type="transmembrane region" description="Helical" evidence="6">
    <location>
        <begin position="70"/>
        <end position="90"/>
    </location>
</feature>
<dbReference type="RefSeq" id="WP_100748790.1">
    <property type="nucleotide sequence ID" value="NZ_JAGBKN010000013.1"/>
</dbReference>
<evidence type="ECO:0000313" key="8">
    <source>
        <dbReference type="Proteomes" id="UP000664161"/>
    </source>
</evidence>
<dbReference type="AlphaFoldDB" id="A0AAW4IWM3"/>
<evidence type="ECO:0000256" key="6">
    <source>
        <dbReference type="SAM" id="Phobius"/>
    </source>
</evidence>
<dbReference type="EMBL" id="JAGBKN010000013">
    <property type="protein sequence ID" value="MBO1517168.1"/>
    <property type="molecule type" value="Genomic_DNA"/>
</dbReference>
<evidence type="ECO:0000256" key="1">
    <source>
        <dbReference type="ARBA" id="ARBA00004141"/>
    </source>
</evidence>
<keyword evidence="8" id="KW-1185">Reference proteome</keyword>
<sequence length="125" mass="13409">MVNWIGIAAINMAIAVALGAFGAHGLKNLVSLQQLEWWHTATLYLFVHALGLLIVGVLIRLRYATQAPAWLLQVGIIIFAGSLYAMTLGAPRWFGAITPIGGVLMIAGWLWLAISAFTIKPAAAK</sequence>
<comment type="similarity">
    <text evidence="2">Belongs to the UPF0382 family.</text>
</comment>
<reference evidence="7 8" key="1">
    <citation type="submission" date="2021-03" db="EMBL/GenBank/DDBJ databases">
        <authorList>
            <person name="Shang D.-D."/>
            <person name="Du Z.-J."/>
            <person name="Chen G.-J."/>
        </authorList>
    </citation>
    <scope>NUCLEOTIDE SEQUENCE [LARGE SCALE GENOMIC DNA]</scope>
    <source>
        <strain evidence="7 8">F2608</strain>
    </source>
</reference>
<name>A0AAW4IWM3_9GAMM</name>
<dbReference type="InterPro" id="IPR006696">
    <property type="entry name" value="DUF423"/>
</dbReference>
<comment type="subcellular location">
    <subcellularLocation>
        <location evidence="1">Membrane</location>
        <topology evidence="1">Multi-pass membrane protein</topology>
    </subcellularLocation>
</comment>
<dbReference type="PANTHER" id="PTHR43461:SF1">
    <property type="entry name" value="TRANSMEMBRANE PROTEIN 256"/>
    <property type="match status" value="1"/>
</dbReference>
<dbReference type="PANTHER" id="PTHR43461">
    <property type="entry name" value="TRANSMEMBRANE PROTEIN 256"/>
    <property type="match status" value="1"/>
</dbReference>
<organism evidence="7 8">
    <name type="scientific">Psychrobacter halodurans</name>
    <dbReference type="NCBI Taxonomy" id="2818439"/>
    <lineage>
        <taxon>Bacteria</taxon>
        <taxon>Pseudomonadati</taxon>
        <taxon>Pseudomonadota</taxon>
        <taxon>Gammaproteobacteria</taxon>
        <taxon>Moraxellales</taxon>
        <taxon>Moraxellaceae</taxon>
        <taxon>Psychrobacter</taxon>
    </lineage>
</organism>
<dbReference type="Proteomes" id="UP000664161">
    <property type="component" value="Unassembled WGS sequence"/>
</dbReference>
<feature type="transmembrane region" description="Helical" evidence="6">
    <location>
        <begin position="96"/>
        <end position="119"/>
    </location>
</feature>
<keyword evidence="3 6" id="KW-0812">Transmembrane</keyword>
<proteinExistence type="inferred from homology"/>
<evidence type="ECO:0000256" key="5">
    <source>
        <dbReference type="ARBA" id="ARBA00023136"/>
    </source>
</evidence>
<evidence type="ECO:0000256" key="4">
    <source>
        <dbReference type="ARBA" id="ARBA00022989"/>
    </source>
</evidence>
<accession>A0AAW4IWM3</accession>
<dbReference type="GO" id="GO:0005886">
    <property type="term" value="C:plasma membrane"/>
    <property type="evidence" value="ECO:0007669"/>
    <property type="project" value="TreeGrafter"/>
</dbReference>